<evidence type="ECO:0000313" key="1">
    <source>
        <dbReference type="EnsemblMetazoa" id="XP_029341676.1"/>
    </source>
</evidence>
<reference evidence="1" key="2">
    <citation type="submission" date="2022-06" db="UniProtKB">
        <authorList>
            <consortium name="EnsemblMetazoa"/>
        </authorList>
    </citation>
    <scope>IDENTIFICATION</scope>
</reference>
<dbReference type="Proteomes" id="UP000007819">
    <property type="component" value="Chromosome X"/>
</dbReference>
<name>A0A8R2NK04_ACYPI</name>
<evidence type="ECO:0000313" key="2">
    <source>
        <dbReference type="Proteomes" id="UP000007819"/>
    </source>
</evidence>
<organism evidence="1 2">
    <name type="scientific">Acyrthosiphon pisum</name>
    <name type="common">Pea aphid</name>
    <dbReference type="NCBI Taxonomy" id="7029"/>
    <lineage>
        <taxon>Eukaryota</taxon>
        <taxon>Metazoa</taxon>
        <taxon>Ecdysozoa</taxon>
        <taxon>Arthropoda</taxon>
        <taxon>Hexapoda</taxon>
        <taxon>Insecta</taxon>
        <taxon>Pterygota</taxon>
        <taxon>Neoptera</taxon>
        <taxon>Paraneoptera</taxon>
        <taxon>Hemiptera</taxon>
        <taxon>Sternorrhyncha</taxon>
        <taxon>Aphidomorpha</taxon>
        <taxon>Aphidoidea</taxon>
        <taxon>Aphididae</taxon>
        <taxon>Macrosiphini</taxon>
        <taxon>Acyrthosiphon</taxon>
    </lineage>
</organism>
<protein>
    <submittedName>
        <fullName evidence="1">Uncharacterized protein</fullName>
    </submittedName>
</protein>
<dbReference type="EnsemblMetazoa" id="XM_029485816.1">
    <property type="protein sequence ID" value="XP_029341676.1"/>
    <property type="gene ID" value="LOC100572076"/>
</dbReference>
<reference evidence="2" key="1">
    <citation type="submission" date="2010-06" db="EMBL/GenBank/DDBJ databases">
        <authorList>
            <person name="Jiang H."/>
            <person name="Abraham K."/>
            <person name="Ali S."/>
            <person name="Alsbrooks S.L."/>
            <person name="Anim B.N."/>
            <person name="Anosike U.S."/>
            <person name="Attaway T."/>
            <person name="Bandaranaike D.P."/>
            <person name="Battles P.K."/>
            <person name="Bell S.N."/>
            <person name="Bell A.V."/>
            <person name="Beltran B."/>
            <person name="Bickham C."/>
            <person name="Bustamante Y."/>
            <person name="Caleb T."/>
            <person name="Canada A."/>
            <person name="Cardenas V."/>
            <person name="Carter K."/>
            <person name="Chacko J."/>
            <person name="Chandrabose M.N."/>
            <person name="Chavez D."/>
            <person name="Chavez A."/>
            <person name="Chen L."/>
            <person name="Chu H.-S."/>
            <person name="Claassen K.J."/>
            <person name="Cockrell R."/>
            <person name="Collins M."/>
            <person name="Cooper J.A."/>
            <person name="Cree A."/>
            <person name="Curry S.M."/>
            <person name="Da Y."/>
            <person name="Dao M.D."/>
            <person name="Das B."/>
            <person name="Davila M.-L."/>
            <person name="Davy-Carroll L."/>
            <person name="Denson S."/>
            <person name="Dinh H."/>
            <person name="Ebong V.E."/>
            <person name="Edwards J.R."/>
            <person name="Egan A."/>
            <person name="El-Daye J."/>
            <person name="Escobedo L."/>
            <person name="Fernandez S."/>
            <person name="Fernando P.R."/>
            <person name="Flagg N."/>
            <person name="Forbes L.D."/>
            <person name="Fowler R.G."/>
            <person name="Fu Q."/>
            <person name="Gabisi R.A."/>
            <person name="Ganer J."/>
            <person name="Garbino Pronczuk A."/>
            <person name="Garcia R.M."/>
            <person name="Garner T."/>
            <person name="Garrett T.E."/>
            <person name="Gonzalez D.A."/>
            <person name="Hamid H."/>
            <person name="Hawkins E.S."/>
            <person name="Hirani K."/>
            <person name="Hogues M.E."/>
            <person name="Hollins B."/>
            <person name="Hsiao C.-H."/>
            <person name="Jabil R."/>
            <person name="James M.L."/>
            <person name="Jhangiani S.N."/>
            <person name="Johnson B."/>
            <person name="Johnson Q."/>
            <person name="Joshi V."/>
            <person name="Kalu J.B."/>
            <person name="Kam C."/>
            <person name="Kashfia A."/>
            <person name="Keebler J."/>
            <person name="Kisamo H."/>
            <person name="Kovar C.L."/>
            <person name="Lago L.A."/>
            <person name="Lai C.-Y."/>
            <person name="Laidlaw J."/>
            <person name="Lara F."/>
            <person name="Le T.-K."/>
            <person name="Lee S.L."/>
            <person name="Legall F.H."/>
            <person name="Lemon S.J."/>
            <person name="Lewis L.R."/>
            <person name="Li B."/>
            <person name="Liu Y."/>
            <person name="Liu Y.-S."/>
            <person name="Lopez J."/>
            <person name="Lozado R.J."/>
            <person name="Lu J."/>
            <person name="Madu R.C."/>
            <person name="Maheshwari M."/>
            <person name="Maheshwari R."/>
            <person name="Malloy K."/>
            <person name="Martinez E."/>
            <person name="Mathew T."/>
            <person name="Mercado I.C."/>
            <person name="Mercado C."/>
            <person name="Meyer B."/>
            <person name="Montgomery K."/>
            <person name="Morgan M.B."/>
            <person name="Munidasa M."/>
            <person name="Nazareth L.V."/>
            <person name="Nelson J."/>
            <person name="Ng B.M."/>
            <person name="Nguyen N.B."/>
            <person name="Nguyen P.Q."/>
            <person name="Nguyen T."/>
            <person name="Obregon M."/>
            <person name="Okwuonu G.O."/>
            <person name="Onwere C.G."/>
            <person name="Orozco G."/>
            <person name="Parra A."/>
            <person name="Patel S."/>
            <person name="Patil S."/>
            <person name="Perez A."/>
            <person name="Perez Y."/>
            <person name="Pham C."/>
            <person name="Primus E.L."/>
            <person name="Pu L.-L."/>
            <person name="Puazo M."/>
            <person name="Qin X."/>
            <person name="Quiroz J.B."/>
            <person name="Reese J."/>
            <person name="Richards S."/>
            <person name="Rives C.M."/>
            <person name="Robberts R."/>
            <person name="Ruiz S.J."/>
            <person name="Ruiz M.J."/>
            <person name="Santibanez J."/>
            <person name="Schneider B.W."/>
            <person name="Sisson I."/>
            <person name="Smith M."/>
            <person name="Sodergren E."/>
            <person name="Song X.-Z."/>
            <person name="Song B.B."/>
            <person name="Summersgill H."/>
            <person name="Thelus R."/>
            <person name="Thornton R.D."/>
            <person name="Trejos Z.Y."/>
            <person name="Usmani K."/>
            <person name="Vattathil S."/>
            <person name="Villasana D."/>
            <person name="Walker D.L."/>
            <person name="Wang S."/>
            <person name="Wang K."/>
            <person name="White C.S."/>
            <person name="Williams A.C."/>
            <person name="Williamson J."/>
            <person name="Wilson K."/>
            <person name="Woghiren I.O."/>
            <person name="Woodworth J.R."/>
            <person name="Worley K.C."/>
            <person name="Wright R.A."/>
            <person name="Wu W."/>
            <person name="Young L."/>
            <person name="Zhang L."/>
            <person name="Zhang J."/>
            <person name="Zhu Y."/>
            <person name="Muzny D.M."/>
            <person name="Weinstock G."/>
            <person name="Gibbs R.A."/>
        </authorList>
    </citation>
    <scope>NUCLEOTIDE SEQUENCE [LARGE SCALE GENOMIC DNA]</scope>
    <source>
        <strain evidence="2">LSR1</strain>
    </source>
</reference>
<dbReference type="GeneID" id="100572076"/>
<accession>A0A8R2NK04</accession>
<dbReference type="OrthoDB" id="6612345at2759"/>
<dbReference type="RefSeq" id="XP_029341676.1">
    <property type="nucleotide sequence ID" value="XM_029485816.1"/>
</dbReference>
<proteinExistence type="predicted"/>
<dbReference type="AlphaFoldDB" id="A0A8R2NK04"/>
<keyword evidence="2" id="KW-1185">Reference proteome</keyword>
<sequence length="261" mass="30877">MLLSIKLNQLLITLVLTSIFAEITGIKLKELWKKGKSMNKERKKKKINARKIEMGGICETLNDYYKQYTQYTDFIKTTEGKGLKTRLRAKKKQHRTQNCGDSNDYNAFTTFAKKNQLRRTAGGCDLIKPQITSVTDHKCESFEKYLIQFGVKVCYNFFKYIFSIDEKEKRNKFSKILTSYLKSRVKKHEAIKEKELQEKDALKIEKKIKWYYKIFCNKVMPHYNLFYIFYTNYSEAKKSKGHTITASCDYFERIPENKING</sequence>